<dbReference type="GO" id="GO:0005524">
    <property type="term" value="F:ATP binding"/>
    <property type="evidence" value="ECO:0007669"/>
    <property type="project" value="UniProtKB-KW"/>
</dbReference>
<evidence type="ECO:0008006" key="5">
    <source>
        <dbReference type="Google" id="ProtNLM"/>
    </source>
</evidence>
<dbReference type="PANTHER" id="PTHR11669:SF20">
    <property type="entry name" value="REPLICATION FACTOR C SUBUNIT 4"/>
    <property type="match status" value="1"/>
</dbReference>
<dbReference type="GO" id="GO:0006281">
    <property type="term" value="P:DNA repair"/>
    <property type="evidence" value="ECO:0007669"/>
    <property type="project" value="TreeGrafter"/>
</dbReference>
<dbReference type="AlphaFoldDB" id="A0A6C0KIZ8"/>
<evidence type="ECO:0000313" key="4">
    <source>
        <dbReference type="EMBL" id="QHU17992.1"/>
    </source>
</evidence>
<keyword evidence="2" id="KW-0547">Nucleotide-binding</keyword>
<proteinExistence type="predicted"/>
<accession>A0A6C0KIZ8</accession>
<dbReference type="GO" id="GO:0003689">
    <property type="term" value="F:DNA clamp loader activity"/>
    <property type="evidence" value="ECO:0007669"/>
    <property type="project" value="TreeGrafter"/>
</dbReference>
<organism evidence="4">
    <name type="scientific">viral metagenome</name>
    <dbReference type="NCBI Taxonomy" id="1070528"/>
    <lineage>
        <taxon>unclassified sequences</taxon>
        <taxon>metagenomes</taxon>
        <taxon>organismal metagenomes</taxon>
    </lineage>
</organism>
<evidence type="ECO:0000256" key="2">
    <source>
        <dbReference type="ARBA" id="ARBA00022741"/>
    </source>
</evidence>
<dbReference type="InterPro" id="IPR027417">
    <property type="entry name" value="P-loop_NTPase"/>
</dbReference>
<protein>
    <recommendedName>
        <fullName evidence="5">DNA polymerase III delta N-terminal domain-containing protein</fullName>
    </recommendedName>
</protein>
<keyword evidence="1" id="KW-0235">DNA replication</keyword>
<dbReference type="Gene3D" id="3.40.50.300">
    <property type="entry name" value="P-loop containing nucleotide triphosphate hydrolases"/>
    <property type="match status" value="1"/>
</dbReference>
<name>A0A6C0KIZ8_9ZZZZ</name>
<dbReference type="GO" id="GO:0006261">
    <property type="term" value="P:DNA-templated DNA replication"/>
    <property type="evidence" value="ECO:0007669"/>
    <property type="project" value="TreeGrafter"/>
</dbReference>
<evidence type="ECO:0000256" key="3">
    <source>
        <dbReference type="ARBA" id="ARBA00022840"/>
    </source>
</evidence>
<dbReference type="Pfam" id="PF13177">
    <property type="entry name" value="DNA_pol3_delta2"/>
    <property type="match status" value="1"/>
</dbReference>
<evidence type="ECO:0000256" key="1">
    <source>
        <dbReference type="ARBA" id="ARBA00022705"/>
    </source>
</evidence>
<dbReference type="EMBL" id="MN740921">
    <property type="protein sequence ID" value="QHU17992.1"/>
    <property type="molecule type" value="Genomic_DNA"/>
</dbReference>
<dbReference type="PANTHER" id="PTHR11669">
    <property type="entry name" value="REPLICATION FACTOR C / DNA POLYMERASE III GAMMA-TAU SUBUNIT"/>
    <property type="match status" value="1"/>
</dbReference>
<keyword evidence="3" id="KW-0067">ATP-binding</keyword>
<dbReference type="SUPFAM" id="SSF52540">
    <property type="entry name" value="P-loop containing nucleoside triphosphate hydrolases"/>
    <property type="match status" value="1"/>
</dbReference>
<dbReference type="GO" id="GO:0005663">
    <property type="term" value="C:DNA replication factor C complex"/>
    <property type="evidence" value="ECO:0007669"/>
    <property type="project" value="TreeGrafter"/>
</dbReference>
<sequence>MESKKKQLNELIRFNNIPNLLFHGPYLEGKEELCKYFINTLYPNQEEYQKYVLWINCLYDNGIQSMKQHIKLFAMQIIKQNQSISFKVVVLQYAEYLTHDAQYCLRRTIEQYNKNTRFIILCENKHKLLQPICSRFVQMYINLNLHKKNFQVDSSFRYPKFKQLMKQYETCEFKDLYQLACLFYKEHFLAIELLQKFKSHPRYNEVYFLFNSFRKETKNETLSIFYLLNVFRNKSHIQIFSI</sequence>
<reference evidence="4" key="1">
    <citation type="journal article" date="2020" name="Nature">
        <title>Giant virus diversity and host interactions through global metagenomics.</title>
        <authorList>
            <person name="Schulz F."/>
            <person name="Roux S."/>
            <person name="Paez-Espino D."/>
            <person name="Jungbluth S."/>
            <person name="Walsh D.A."/>
            <person name="Denef V.J."/>
            <person name="McMahon K.D."/>
            <person name="Konstantinidis K.T."/>
            <person name="Eloe-Fadrosh E.A."/>
            <person name="Kyrpides N.C."/>
            <person name="Woyke T."/>
        </authorList>
    </citation>
    <scope>NUCLEOTIDE SEQUENCE</scope>
    <source>
        <strain evidence="4">GVMAG-S-3300012919-55</strain>
    </source>
</reference>
<dbReference type="InterPro" id="IPR050238">
    <property type="entry name" value="DNA_Rep/Repair_Clamp_Loader"/>
</dbReference>